<accession>A0A3A2ZJ85</accession>
<feature type="transmembrane region" description="Helical" evidence="1">
    <location>
        <begin position="279"/>
        <end position="299"/>
    </location>
</feature>
<dbReference type="STRING" id="2070753.A0A3A2ZJ85"/>
<keyword evidence="3" id="KW-1185">Reference proteome</keyword>
<feature type="transmembrane region" description="Helical" evidence="1">
    <location>
        <begin position="206"/>
        <end position="224"/>
    </location>
</feature>
<keyword evidence="1" id="KW-1133">Transmembrane helix</keyword>
<feature type="transmembrane region" description="Helical" evidence="1">
    <location>
        <begin position="164"/>
        <end position="186"/>
    </location>
</feature>
<dbReference type="OrthoDB" id="5089392at2759"/>
<dbReference type="AlphaFoldDB" id="A0A3A2ZJ85"/>
<dbReference type="Proteomes" id="UP000266188">
    <property type="component" value="Unassembled WGS sequence"/>
</dbReference>
<evidence type="ECO:0008006" key="4">
    <source>
        <dbReference type="Google" id="ProtNLM"/>
    </source>
</evidence>
<dbReference type="EMBL" id="MVGC01000135">
    <property type="protein sequence ID" value="RJE23116.1"/>
    <property type="molecule type" value="Genomic_DNA"/>
</dbReference>
<proteinExistence type="predicted"/>
<organism evidence="2 3">
    <name type="scientific">Aspergillus sclerotialis</name>
    <dbReference type="NCBI Taxonomy" id="2070753"/>
    <lineage>
        <taxon>Eukaryota</taxon>
        <taxon>Fungi</taxon>
        <taxon>Dikarya</taxon>
        <taxon>Ascomycota</taxon>
        <taxon>Pezizomycotina</taxon>
        <taxon>Eurotiomycetes</taxon>
        <taxon>Eurotiomycetidae</taxon>
        <taxon>Eurotiales</taxon>
        <taxon>Aspergillaceae</taxon>
        <taxon>Aspergillus</taxon>
        <taxon>Aspergillus subgen. Polypaecilum</taxon>
    </lineage>
</organism>
<name>A0A3A2ZJ85_9EURO</name>
<feature type="transmembrane region" description="Helical" evidence="1">
    <location>
        <begin position="87"/>
        <end position="107"/>
    </location>
</feature>
<comment type="caution">
    <text evidence="2">The sequence shown here is derived from an EMBL/GenBank/DDBJ whole genome shotgun (WGS) entry which is preliminary data.</text>
</comment>
<reference evidence="3" key="1">
    <citation type="submission" date="2017-02" db="EMBL/GenBank/DDBJ databases">
        <authorList>
            <person name="Tafer H."/>
            <person name="Lopandic K."/>
        </authorList>
    </citation>
    <scope>NUCLEOTIDE SEQUENCE [LARGE SCALE GENOMIC DNA]</scope>
    <source>
        <strain evidence="3">CBS 366.77</strain>
    </source>
</reference>
<keyword evidence="1" id="KW-0472">Membrane</keyword>
<protein>
    <recommendedName>
        <fullName evidence="4">Integral membrane protein</fullName>
    </recommendedName>
</protein>
<sequence>MDSPEQEEIQPKIIYQPSDLTLHSLTPLPTCSTSAILHLTRNRSRLRLKSQPQFKNNLLAGVGYLELANASDFAANVWNQIPVPKHALILMAIGGPVALLMTLVAIYDFRLGLANVRLLLEERRYLHRLRAEYAAKEDSRMVRILDCRLGVSYRETGTEIVDRIAMDGLMGIGSVLVGVGTIMAIWGRYPTVFLTSNLLSGYVGNSMAAIFGLTNALWSGYIIWRFQRFYPVLRNDESTMLGLKIRLQTRFRRFQYHAIINAINGLVAGAASMVTATMWWGYVVLIPCVISLILCNYFWRWKLGYDRPILREQTNPVFNLPVEELEYVSSVQTALAQRHSLPLTIFDPSSLESMIAFIVRNNMFESFVEWIIRDKSVVSALFPPAPDSLSSEEVTLTPEDFVKASPPTESHVILRKTDEFMKEAGLRVFEYRERYLLELVGYAMSLDRKT</sequence>
<evidence type="ECO:0000313" key="2">
    <source>
        <dbReference type="EMBL" id="RJE23116.1"/>
    </source>
</evidence>
<evidence type="ECO:0000256" key="1">
    <source>
        <dbReference type="SAM" id="Phobius"/>
    </source>
</evidence>
<gene>
    <name evidence="2" type="ORF">PHISCL_04563</name>
</gene>
<keyword evidence="1" id="KW-0812">Transmembrane</keyword>
<feature type="transmembrane region" description="Helical" evidence="1">
    <location>
        <begin position="254"/>
        <end position="273"/>
    </location>
</feature>
<evidence type="ECO:0000313" key="3">
    <source>
        <dbReference type="Proteomes" id="UP000266188"/>
    </source>
</evidence>